<evidence type="ECO:0000256" key="5">
    <source>
        <dbReference type="SAM" id="SignalP"/>
    </source>
</evidence>
<dbReference type="InterPro" id="IPR035669">
    <property type="entry name" value="SGNH_plant_lipase-like"/>
</dbReference>
<dbReference type="EMBL" id="RWGY01000009">
    <property type="protein sequence ID" value="TVU35966.1"/>
    <property type="molecule type" value="Genomic_DNA"/>
</dbReference>
<dbReference type="SUPFAM" id="SSF52266">
    <property type="entry name" value="SGNH hydrolase"/>
    <property type="match status" value="1"/>
</dbReference>
<dbReference type="GO" id="GO:0016788">
    <property type="term" value="F:hydrolase activity, acting on ester bonds"/>
    <property type="evidence" value="ECO:0007669"/>
    <property type="project" value="InterPro"/>
</dbReference>
<organism evidence="6 7">
    <name type="scientific">Eragrostis curvula</name>
    <name type="common">weeping love grass</name>
    <dbReference type="NCBI Taxonomy" id="38414"/>
    <lineage>
        <taxon>Eukaryota</taxon>
        <taxon>Viridiplantae</taxon>
        <taxon>Streptophyta</taxon>
        <taxon>Embryophyta</taxon>
        <taxon>Tracheophyta</taxon>
        <taxon>Spermatophyta</taxon>
        <taxon>Magnoliopsida</taxon>
        <taxon>Liliopsida</taxon>
        <taxon>Poales</taxon>
        <taxon>Poaceae</taxon>
        <taxon>PACMAD clade</taxon>
        <taxon>Chloridoideae</taxon>
        <taxon>Eragrostideae</taxon>
        <taxon>Eragrostidinae</taxon>
        <taxon>Eragrostis</taxon>
    </lineage>
</organism>
<gene>
    <name evidence="6" type="ORF">EJB05_17873</name>
</gene>
<evidence type="ECO:0008006" key="8">
    <source>
        <dbReference type="Google" id="ProtNLM"/>
    </source>
</evidence>
<reference evidence="6 7" key="1">
    <citation type="journal article" date="2019" name="Sci. Rep.">
        <title>A high-quality genome of Eragrostis curvula grass provides insights into Poaceae evolution and supports new strategies to enhance forage quality.</title>
        <authorList>
            <person name="Carballo J."/>
            <person name="Santos B.A.C.M."/>
            <person name="Zappacosta D."/>
            <person name="Garbus I."/>
            <person name="Selva J.P."/>
            <person name="Gallo C.A."/>
            <person name="Diaz A."/>
            <person name="Albertini E."/>
            <person name="Caccamo M."/>
            <person name="Echenique V."/>
        </authorList>
    </citation>
    <scope>NUCLEOTIDE SEQUENCE [LARGE SCALE GENOMIC DNA]</scope>
    <source>
        <strain evidence="7">cv. Victoria</strain>
        <tissue evidence="6">Leaf</tissue>
    </source>
</reference>
<proteinExistence type="inferred from homology"/>
<protein>
    <recommendedName>
        <fullName evidence="8">GDSL esterase/lipase</fullName>
    </recommendedName>
</protein>
<evidence type="ECO:0000256" key="2">
    <source>
        <dbReference type="ARBA" id="ARBA00022729"/>
    </source>
</evidence>
<dbReference type="CDD" id="cd01837">
    <property type="entry name" value="SGNH_plant_lipase_like"/>
    <property type="match status" value="1"/>
</dbReference>
<dbReference type="InterPro" id="IPR001087">
    <property type="entry name" value="GDSL"/>
</dbReference>
<evidence type="ECO:0000313" key="7">
    <source>
        <dbReference type="Proteomes" id="UP000324897"/>
    </source>
</evidence>
<feature type="signal peptide" evidence="5">
    <location>
        <begin position="1"/>
        <end position="23"/>
    </location>
</feature>
<comment type="similarity">
    <text evidence="1">Belongs to the 'GDSL' lipolytic enzyme family.</text>
</comment>
<evidence type="ECO:0000313" key="6">
    <source>
        <dbReference type="EMBL" id="TVU35966.1"/>
    </source>
</evidence>
<dbReference type="Proteomes" id="UP000324897">
    <property type="component" value="Unassembled WGS sequence"/>
</dbReference>
<dbReference type="Pfam" id="PF00657">
    <property type="entry name" value="Lipase_GDSL"/>
    <property type="match status" value="1"/>
</dbReference>
<name>A0A5J9VKK1_9POAL</name>
<accession>A0A5J9VKK1</accession>
<keyword evidence="2 5" id="KW-0732">Signal</keyword>
<feature type="chain" id="PRO_5023831271" description="GDSL esterase/lipase" evidence="5">
    <location>
        <begin position="24"/>
        <end position="466"/>
    </location>
</feature>
<evidence type="ECO:0000256" key="4">
    <source>
        <dbReference type="ARBA" id="ARBA00023180"/>
    </source>
</evidence>
<evidence type="ECO:0000256" key="1">
    <source>
        <dbReference type="ARBA" id="ARBA00008668"/>
    </source>
</evidence>
<dbReference type="AlphaFoldDB" id="A0A5J9VKK1"/>
<evidence type="ECO:0000256" key="3">
    <source>
        <dbReference type="ARBA" id="ARBA00022801"/>
    </source>
</evidence>
<keyword evidence="7" id="KW-1185">Reference proteome</keyword>
<dbReference type="InterPro" id="IPR036514">
    <property type="entry name" value="SGNH_hydro_sf"/>
</dbReference>
<keyword evidence="4" id="KW-0325">Glycoprotein</keyword>
<dbReference type="PANTHER" id="PTHR22835">
    <property type="entry name" value="ZINC FINGER FYVE DOMAIN CONTAINING PROTEIN"/>
    <property type="match status" value="1"/>
</dbReference>
<dbReference type="PANTHER" id="PTHR22835:SF673">
    <property type="entry name" value="OS01G0612900 PROTEIN"/>
    <property type="match status" value="1"/>
</dbReference>
<dbReference type="OrthoDB" id="1600564at2759"/>
<dbReference type="Gene3D" id="3.40.50.1110">
    <property type="entry name" value="SGNH hydrolase"/>
    <property type="match status" value="2"/>
</dbReference>
<dbReference type="Gramene" id="TVU35966">
    <property type="protein sequence ID" value="TVU35966"/>
    <property type="gene ID" value="EJB05_17873"/>
</dbReference>
<sequence>MAFARGALLVLGVVVLAAAAAAAAEGGGSVCFDRVFSFGDSLTDTGNFLLSVPEDFPDPARYLPYGQTFFGRPSGRYSDGRNLLDFFAEAFGMPYVPPYLGGGDFRHGANFAVGGATALSWSFFRERGVEPTWTPHSLDEQLQWFKKLLPSIAPSEPGLAINDEKTCDWWLCATVACSQRLSDAVDLRKQNSPDISDTAKYTLNLPRTIRQTVKSTKLLCSCAERSDVMSKSLFFAGEIGGNDYNHLIVRGKSLDELHELVPHVVGAISSAITNLINLGAKKLVVPGNFPIGCVPLYLAIFPSQKEDYYDEQTGCINWLNEFAEHHNKMIQEELEKLRNLYPDVTIIYADYYGATLDIFRAPLKFGFTVPRNACCGSDAPHNCSLSIMCGNPGSSVCPDPSKYISWDGLHFTEASYKVVIQGVLGGYATPPLSEICKGGEYKVSQLHQCTDNPTNTVTYDALSSFI</sequence>
<comment type="caution">
    <text evidence="6">The sequence shown here is derived from an EMBL/GenBank/DDBJ whole genome shotgun (WGS) entry which is preliminary data.</text>
</comment>
<keyword evidence="3" id="KW-0378">Hydrolase</keyword>